<keyword evidence="2" id="KW-0812">Transmembrane</keyword>
<feature type="transmembrane region" description="Helical" evidence="2">
    <location>
        <begin position="65"/>
        <end position="83"/>
    </location>
</feature>
<evidence type="ECO:0000256" key="1">
    <source>
        <dbReference type="ARBA" id="ARBA00009067"/>
    </source>
</evidence>
<keyword evidence="2" id="KW-0472">Membrane</keyword>
<dbReference type="RefSeq" id="WP_094497715.1">
    <property type="nucleotide sequence ID" value="NZ_NGOD01000006.1"/>
</dbReference>
<dbReference type="EMBL" id="NGOH01000077">
    <property type="protein sequence ID" value="OYS12067.1"/>
    <property type="molecule type" value="Genomic_DNA"/>
</dbReference>
<feature type="transmembrane region" description="Helical" evidence="2">
    <location>
        <begin position="103"/>
        <end position="124"/>
    </location>
</feature>
<comment type="similarity">
    <text evidence="1">Belongs to the UPF0177 family.</text>
</comment>
<feature type="transmembrane region" description="Helical" evidence="2">
    <location>
        <begin position="159"/>
        <end position="182"/>
    </location>
</feature>
<keyword evidence="4" id="KW-0645">Protease</keyword>
<evidence type="ECO:0000313" key="5">
    <source>
        <dbReference type="Proteomes" id="UP000215693"/>
    </source>
</evidence>
<keyword evidence="2" id="KW-1133">Transmembrane helix</keyword>
<feature type="transmembrane region" description="Helical" evidence="2">
    <location>
        <begin position="14"/>
        <end position="32"/>
    </location>
</feature>
<accession>A0A9X6NXJ8</accession>
<feature type="transmembrane region" description="Helical" evidence="2">
    <location>
        <begin position="38"/>
        <end position="56"/>
    </location>
</feature>
<dbReference type="AlphaFoldDB" id="A0A9X6NXJ8"/>
<feature type="transmembrane region" description="Helical" evidence="2">
    <location>
        <begin position="203"/>
        <end position="223"/>
    </location>
</feature>
<evidence type="ECO:0000313" key="4">
    <source>
        <dbReference type="EMBL" id="OYS12067.1"/>
    </source>
</evidence>
<proteinExistence type="inferred from homology"/>
<dbReference type="GO" id="GO:0006508">
    <property type="term" value="P:proteolysis"/>
    <property type="evidence" value="ECO:0007669"/>
    <property type="project" value="UniProtKB-KW"/>
</dbReference>
<feature type="domain" description="CAAX prenyl protease 2/Lysostaphin resistance protein A-like" evidence="3">
    <location>
        <begin position="249"/>
        <end position="348"/>
    </location>
</feature>
<evidence type="ECO:0000259" key="3">
    <source>
        <dbReference type="Pfam" id="PF02517"/>
    </source>
</evidence>
<dbReference type="Pfam" id="PF02517">
    <property type="entry name" value="Rce1-like"/>
    <property type="match status" value="1"/>
</dbReference>
<dbReference type="InterPro" id="IPR003675">
    <property type="entry name" value="Rce1/LyrA-like_dom"/>
</dbReference>
<evidence type="ECO:0000256" key="2">
    <source>
        <dbReference type="SAM" id="Phobius"/>
    </source>
</evidence>
<feature type="transmembrane region" description="Helical" evidence="2">
    <location>
        <begin position="370"/>
        <end position="389"/>
    </location>
</feature>
<name>A0A9X6NXJ8_LACJH</name>
<reference evidence="4 5" key="1">
    <citation type="submission" date="2017-04" db="EMBL/GenBank/DDBJ databases">
        <authorList>
            <person name="Lin X.B."/>
            <person name="Stothard P."/>
            <person name="Tasseva G."/>
            <person name="Walter J."/>
        </authorList>
    </citation>
    <scope>NUCLEOTIDE SEQUENCE [LARGE SCALE GENOMIC DNA]</scope>
    <source>
        <strain evidence="4 5">117c</strain>
    </source>
</reference>
<organism evidence="4 5">
    <name type="scientific">Lactobacillus johnsonii</name>
    <dbReference type="NCBI Taxonomy" id="33959"/>
    <lineage>
        <taxon>Bacteria</taxon>
        <taxon>Bacillati</taxon>
        <taxon>Bacillota</taxon>
        <taxon>Bacilli</taxon>
        <taxon>Lactobacillales</taxon>
        <taxon>Lactobacillaceae</taxon>
        <taxon>Lactobacillus</taxon>
    </lineage>
</organism>
<feature type="transmembrane region" description="Helical" evidence="2">
    <location>
        <begin position="131"/>
        <end position="147"/>
    </location>
</feature>
<keyword evidence="4" id="KW-0378">Hydrolase</keyword>
<protein>
    <submittedName>
        <fullName evidence="4">CAAX protease family protein</fullName>
    </submittedName>
</protein>
<sequence length="413" mass="47663">MKDFTLSHKRWQQIFDVQLLIALIWMLLEVIFQNKNSVGNLIQGAFFIIVLGLNFYNQRVNRQNGIIFEIVRWLNLFGLSTLFPSVWVEIGNYFLKNVPQLEILWVLLLWMSYLVLLLPLAILFAGSLKNWFLRLIGVGLLGTQYGPDSLLKIGKNLPWLHSITSQGVVAAFALLILACFLGKAWGFHFNPNLKFVKSRNFQYSVLLLLVLFAFIDVFYNAFINYDKQIWTAFFRYSIDLQKKYFTIASFTAALEPGIFEETERYLAIIILLAAFNQYRNLRVPIAIYGSALLFGLSHLGNVGWNGETFEATIAQVIGVMGSGFLWAVLYLYSGKLWLPMIFHFLMDYLANLQSGWNSAGWQFNSWATDYISEVLMVLVPLAVTVWMMYGKRREVLEENADRLMNLSPEFNRH</sequence>
<gene>
    <name evidence="4" type="ORF">CBF50_07520</name>
</gene>
<feature type="transmembrane region" description="Helical" evidence="2">
    <location>
        <begin position="285"/>
        <end position="304"/>
    </location>
</feature>
<reference evidence="4 5" key="2">
    <citation type="submission" date="2017-09" db="EMBL/GenBank/DDBJ databases">
        <title>Tripartite evolution among Lactobacillus johnsonii, Lactobacillus taiwanensis, Lactobacillus reuteri and their rodent host.</title>
        <authorList>
            <person name="Wang T."/>
            <person name="Knowles S."/>
            <person name="Cheng C."/>
        </authorList>
    </citation>
    <scope>NUCLEOTIDE SEQUENCE [LARGE SCALE GENOMIC DNA]</scope>
    <source>
        <strain evidence="4 5">117c</strain>
    </source>
</reference>
<dbReference type="Proteomes" id="UP000215693">
    <property type="component" value="Unassembled WGS sequence"/>
</dbReference>
<comment type="caution">
    <text evidence="4">The sequence shown here is derived from an EMBL/GenBank/DDBJ whole genome shotgun (WGS) entry which is preliminary data.</text>
</comment>
<dbReference type="GO" id="GO:0080120">
    <property type="term" value="P:CAAX-box protein maturation"/>
    <property type="evidence" value="ECO:0007669"/>
    <property type="project" value="UniProtKB-ARBA"/>
</dbReference>
<dbReference type="GO" id="GO:0004175">
    <property type="term" value="F:endopeptidase activity"/>
    <property type="evidence" value="ECO:0007669"/>
    <property type="project" value="UniProtKB-ARBA"/>
</dbReference>